<proteinExistence type="predicted"/>
<dbReference type="HOGENOM" id="CLU_2905074_0_0_1"/>
<reference evidence="1 2" key="1">
    <citation type="submission" date="2014-04" db="EMBL/GenBank/DDBJ databases">
        <authorList>
            <consortium name="DOE Joint Genome Institute"/>
            <person name="Kuo A."/>
            <person name="Kohler A."/>
            <person name="Costa M.D."/>
            <person name="Nagy L.G."/>
            <person name="Floudas D."/>
            <person name="Copeland A."/>
            <person name="Barry K.W."/>
            <person name="Cichocki N."/>
            <person name="Veneault-Fourrey C."/>
            <person name="LaButti K."/>
            <person name="Lindquist E.A."/>
            <person name="Lipzen A."/>
            <person name="Lundell T."/>
            <person name="Morin E."/>
            <person name="Murat C."/>
            <person name="Sun H."/>
            <person name="Tunlid A."/>
            <person name="Henrissat B."/>
            <person name="Grigoriev I.V."/>
            <person name="Hibbett D.S."/>
            <person name="Martin F."/>
            <person name="Nordberg H.P."/>
            <person name="Cantor M.N."/>
            <person name="Hua S.X."/>
        </authorList>
    </citation>
    <scope>NUCLEOTIDE SEQUENCE [LARGE SCALE GENOMIC DNA]</scope>
    <source>
        <strain evidence="1 2">Marx 270</strain>
    </source>
</reference>
<evidence type="ECO:0000313" key="2">
    <source>
        <dbReference type="Proteomes" id="UP000054217"/>
    </source>
</evidence>
<accession>A0A0C3PKA7</accession>
<dbReference type="InParanoid" id="A0A0C3PKA7"/>
<dbReference type="AlphaFoldDB" id="A0A0C3PKA7"/>
<name>A0A0C3PKA7_PISTI</name>
<dbReference type="EMBL" id="KN831944">
    <property type="protein sequence ID" value="KIO14650.1"/>
    <property type="molecule type" value="Genomic_DNA"/>
</dbReference>
<keyword evidence="2" id="KW-1185">Reference proteome</keyword>
<protein>
    <submittedName>
        <fullName evidence="1">Uncharacterized protein</fullName>
    </submittedName>
</protein>
<dbReference type="Proteomes" id="UP000054217">
    <property type="component" value="Unassembled WGS sequence"/>
</dbReference>
<sequence>MTGLGWPCYLHGQADSSSWKDGKWSYLSRPPFVTSSRQVQRALSAASYENPFRYVQVFYKLG</sequence>
<organism evidence="1 2">
    <name type="scientific">Pisolithus tinctorius Marx 270</name>
    <dbReference type="NCBI Taxonomy" id="870435"/>
    <lineage>
        <taxon>Eukaryota</taxon>
        <taxon>Fungi</taxon>
        <taxon>Dikarya</taxon>
        <taxon>Basidiomycota</taxon>
        <taxon>Agaricomycotina</taxon>
        <taxon>Agaricomycetes</taxon>
        <taxon>Agaricomycetidae</taxon>
        <taxon>Boletales</taxon>
        <taxon>Sclerodermatineae</taxon>
        <taxon>Pisolithaceae</taxon>
        <taxon>Pisolithus</taxon>
    </lineage>
</organism>
<reference evidence="2" key="2">
    <citation type="submission" date="2015-01" db="EMBL/GenBank/DDBJ databases">
        <title>Evolutionary Origins and Diversification of the Mycorrhizal Mutualists.</title>
        <authorList>
            <consortium name="DOE Joint Genome Institute"/>
            <consortium name="Mycorrhizal Genomics Consortium"/>
            <person name="Kohler A."/>
            <person name="Kuo A."/>
            <person name="Nagy L.G."/>
            <person name="Floudas D."/>
            <person name="Copeland A."/>
            <person name="Barry K.W."/>
            <person name="Cichocki N."/>
            <person name="Veneault-Fourrey C."/>
            <person name="LaButti K."/>
            <person name="Lindquist E.A."/>
            <person name="Lipzen A."/>
            <person name="Lundell T."/>
            <person name="Morin E."/>
            <person name="Murat C."/>
            <person name="Riley R."/>
            <person name="Ohm R."/>
            <person name="Sun H."/>
            <person name="Tunlid A."/>
            <person name="Henrissat B."/>
            <person name="Grigoriev I.V."/>
            <person name="Hibbett D.S."/>
            <person name="Martin F."/>
        </authorList>
    </citation>
    <scope>NUCLEOTIDE SEQUENCE [LARGE SCALE GENOMIC DNA]</scope>
    <source>
        <strain evidence="2">Marx 270</strain>
    </source>
</reference>
<gene>
    <name evidence="1" type="ORF">M404DRAFT_991411</name>
</gene>
<evidence type="ECO:0000313" key="1">
    <source>
        <dbReference type="EMBL" id="KIO14650.1"/>
    </source>
</evidence>